<keyword evidence="3" id="KW-1185">Reference proteome</keyword>
<organism evidence="2 3">
    <name type="scientific">Streptomyces coeruleofuscus</name>
    <dbReference type="NCBI Taxonomy" id="66879"/>
    <lineage>
        <taxon>Bacteria</taxon>
        <taxon>Bacillati</taxon>
        <taxon>Actinomycetota</taxon>
        <taxon>Actinomycetes</taxon>
        <taxon>Kitasatosporales</taxon>
        <taxon>Streptomycetaceae</taxon>
        <taxon>Streptomyces</taxon>
    </lineage>
</organism>
<keyword evidence="1" id="KW-0812">Transmembrane</keyword>
<dbReference type="EMBL" id="BAAASE010000002">
    <property type="protein sequence ID" value="GAA2388256.1"/>
    <property type="molecule type" value="Genomic_DNA"/>
</dbReference>
<keyword evidence="1" id="KW-0472">Membrane</keyword>
<sequence>MGPDTTGGAVVTGRANRLVTTGCLTILIALIIVLGVPVSWLWYRHWHDGNVNKEREEKAVALVREQARATADETARALGTSGATDTDALIGVIWRHTEAPVITYEASRREFTATAASSAHYDAKAILPGGGSGQVTRCFVVTYTHHPGQAWTSRVSERDDDVCRPGTEIGGLVRLAQTRISSMYAQDLTRAGVQKALDPTGRLRSYDVKSVVRRADTVTVSILLSSPDATVGQCYRFTRPVPNDDGPGTTTAVPTSSC</sequence>
<evidence type="ECO:0000313" key="2">
    <source>
        <dbReference type="EMBL" id="GAA2388256.1"/>
    </source>
</evidence>
<proteinExistence type="predicted"/>
<gene>
    <name evidence="2" type="ORF">GCM10010255_15260</name>
</gene>
<accession>A0ABP5UWD9</accession>
<dbReference type="RefSeq" id="WP_346137807.1">
    <property type="nucleotide sequence ID" value="NZ_BAAASE010000002.1"/>
</dbReference>
<feature type="transmembrane region" description="Helical" evidence="1">
    <location>
        <begin position="18"/>
        <end position="43"/>
    </location>
</feature>
<reference evidence="3" key="1">
    <citation type="journal article" date="2019" name="Int. J. Syst. Evol. Microbiol.">
        <title>The Global Catalogue of Microorganisms (GCM) 10K type strain sequencing project: providing services to taxonomists for standard genome sequencing and annotation.</title>
        <authorList>
            <consortium name="The Broad Institute Genomics Platform"/>
            <consortium name="The Broad Institute Genome Sequencing Center for Infectious Disease"/>
            <person name="Wu L."/>
            <person name="Ma J."/>
        </authorList>
    </citation>
    <scope>NUCLEOTIDE SEQUENCE [LARGE SCALE GENOMIC DNA]</scope>
    <source>
        <strain evidence="3">JCM 4358</strain>
    </source>
</reference>
<dbReference type="Proteomes" id="UP001499986">
    <property type="component" value="Unassembled WGS sequence"/>
</dbReference>
<protein>
    <submittedName>
        <fullName evidence="2">Uncharacterized protein</fullName>
    </submittedName>
</protein>
<evidence type="ECO:0000256" key="1">
    <source>
        <dbReference type="SAM" id="Phobius"/>
    </source>
</evidence>
<evidence type="ECO:0000313" key="3">
    <source>
        <dbReference type="Proteomes" id="UP001499986"/>
    </source>
</evidence>
<keyword evidence="1" id="KW-1133">Transmembrane helix</keyword>
<name>A0ABP5UWD9_9ACTN</name>
<comment type="caution">
    <text evidence="2">The sequence shown here is derived from an EMBL/GenBank/DDBJ whole genome shotgun (WGS) entry which is preliminary data.</text>
</comment>